<dbReference type="Proteomes" id="UP001194714">
    <property type="component" value="Unassembled WGS sequence"/>
</dbReference>
<name>A0ABS0B076_9BACT</name>
<dbReference type="Gene3D" id="1.25.40.10">
    <property type="entry name" value="Tetratricopeptide repeat domain"/>
    <property type="match status" value="1"/>
</dbReference>
<proteinExistence type="predicted"/>
<dbReference type="Pfam" id="PF13181">
    <property type="entry name" value="TPR_8"/>
    <property type="match status" value="1"/>
</dbReference>
<feature type="repeat" description="TPR" evidence="1">
    <location>
        <begin position="67"/>
        <end position="100"/>
    </location>
</feature>
<evidence type="ECO:0000256" key="1">
    <source>
        <dbReference type="PROSITE-ProRule" id="PRU00339"/>
    </source>
</evidence>
<gene>
    <name evidence="2" type="ORF">NEPTK9_001311</name>
</gene>
<evidence type="ECO:0000313" key="2">
    <source>
        <dbReference type="EMBL" id="MBF5059793.1"/>
    </source>
</evidence>
<dbReference type="PROSITE" id="PS50005">
    <property type="entry name" value="TPR"/>
    <property type="match status" value="1"/>
</dbReference>
<sequence>MLENFGKLKTIYLTDRLMKTNWIELLGWSKEQIEDIRFAGYSFLKQGQYEHALKFFEVLAVLPEEDPYDFQTLGGLYLQVGNNLSALNYLEKALSFDPDHEPTLLNRTKALFLLGYKRQALAQAAQLERSSDPYIADQARALTLAYS</sequence>
<comment type="caution">
    <text evidence="2">The sequence shown here is derived from an EMBL/GenBank/DDBJ whole genome shotgun (WGS) entry which is preliminary data.</text>
</comment>
<organism evidence="2 3">
    <name type="scientific">Candidatus Neptunichlamydia vexilliferae</name>
    <dbReference type="NCBI Taxonomy" id="1651774"/>
    <lineage>
        <taxon>Bacteria</taxon>
        <taxon>Pseudomonadati</taxon>
        <taxon>Chlamydiota</taxon>
        <taxon>Chlamydiia</taxon>
        <taxon>Parachlamydiales</taxon>
        <taxon>Simkaniaceae</taxon>
        <taxon>Candidatus Neptunichlamydia</taxon>
    </lineage>
</organism>
<accession>A0ABS0B076</accession>
<evidence type="ECO:0008006" key="4">
    <source>
        <dbReference type="Google" id="ProtNLM"/>
    </source>
</evidence>
<dbReference type="InterPro" id="IPR019734">
    <property type="entry name" value="TPR_rpt"/>
</dbReference>
<keyword evidence="1" id="KW-0802">TPR repeat</keyword>
<keyword evidence="3" id="KW-1185">Reference proteome</keyword>
<evidence type="ECO:0000313" key="3">
    <source>
        <dbReference type="Proteomes" id="UP001194714"/>
    </source>
</evidence>
<dbReference type="SUPFAM" id="SSF48452">
    <property type="entry name" value="TPR-like"/>
    <property type="match status" value="1"/>
</dbReference>
<dbReference type="InterPro" id="IPR011990">
    <property type="entry name" value="TPR-like_helical_dom_sf"/>
</dbReference>
<reference evidence="2 3" key="1">
    <citation type="submission" date="2020-01" db="EMBL/GenBank/DDBJ databases">
        <title>Draft genome sequence of Cand. Neptunochlamydia vexilliferae K9.</title>
        <authorList>
            <person name="Schulz F."/>
            <person name="Koestlbacher S."/>
            <person name="Wascher F."/>
            <person name="Pizzetti I."/>
            <person name="Horn M."/>
        </authorList>
    </citation>
    <scope>NUCLEOTIDE SEQUENCE [LARGE SCALE GENOMIC DNA]</scope>
    <source>
        <strain evidence="2 3">K9</strain>
    </source>
</reference>
<dbReference type="EMBL" id="JAAEJV010000041">
    <property type="protein sequence ID" value="MBF5059793.1"/>
    <property type="molecule type" value="Genomic_DNA"/>
</dbReference>
<protein>
    <recommendedName>
        <fullName evidence="4">Type III secretion chaperone</fullName>
    </recommendedName>
</protein>